<name>A0A8C3JTV9_9CHAR</name>
<evidence type="ECO:0000313" key="1">
    <source>
        <dbReference type="Ensembl" id="ENSCPGP00000013188.1"/>
    </source>
</evidence>
<sequence>CLSETRCLLTCMLFQSPQGMDVCPCLCFGLGSWLCADFMALVHSRLVTATLQPLYLPVATIFSPSPFPGLLYQKASGNG</sequence>
<keyword evidence="2" id="KW-1185">Reference proteome</keyword>
<evidence type="ECO:0000313" key="2">
    <source>
        <dbReference type="Proteomes" id="UP000694419"/>
    </source>
</evidence>
<reference evidence="1" key="1">
    <citation type="submission" date="2025-08" db="UniProtKB">
        <authorList>
            <consortium name="Ensembl"/>
        </authorList>
    </citation>
    <scope>IDENTIFICATION</scope>
</reference>
<dbReference type="AlphaFoldDB" id="A0A8C3JTV9"/>
<dbReference type="Proteomes" id="UP000694419">
    <property type="component" value="Unplaced"/>
</dbReference>
<reference evidence="1" key="2">
    <citation type="submission" date="2025-09" db="UniProtKB">
        <authorList>
            <consortium name="Ensembl"/>
        </authorList>
    </citation>
    <scope>IDENTIFICATION</scope>
</reference>
<protein>
    <submittedName>
        <fullName evidence="1">Uncharacterized protein</fullName>
    </submittedName>
</protein>
<proteinExistence type="predicted"/>
<accession>A0A8C3JTV9</accession>
<organism evidence="1 2">
    <name type="scientific">Calidris pygmaea</name>
    <name type="common">Spoon-billed sandpiper</name>
    <dbReference type="NCBI Taxonomy" id="425635"/>
    <lineage>
        <taxon>Eukaryota</taxon>
        <taxon>Metazoa</taxon>
        <taxon>Chordata</taxon>
        <taxon>Craniata</taxon>
        <taxon>Vertebrata</taxon>
        <taxon>Euteleostomi</taxon>
        <taxon>Archelosauria</taxon>
        <taxon>Archosauria</taxon>
        <taxon>Dinosauria</taxon>
        <taxon>Saurischia</taxon>
        <taxon>Theropoda</taxon>
        <taxon>Coelurosauria</taxon>
        <taxon>Aves</taxon>
        <taxon>Neognathae</taxon>
        <taxon>Neoaves</taxon>
        <taxon>Charadriiformes</taxon>
        <taxon>Scolopacidae</taxon>
        <taxon>Calidris</taxon>
    </lineage>
</organism>
<dbReference type="Ensembl" id="ENSCPGT00000014455.1">
    <property type="protein sequence ID" value="ENSCPGP00000013188.1"/>
    <property type="gene ID" value="ENSCPGG00000009346.1"/>
</dbReference>